<feature type="region of interest" description="Disordered" evidence="1">
    <location>
        <begin position="1"/>
        <end position="62"/>
    </location>
</feature>
<dbReference type="EMBL" id="FQVU01000001">
    <property type="protein sequence ID" value="SHF68100.1"/>
    <property type="molecule type" value="Genomic_DNA"/>
</dbReference>
<evidence type="ECO:0000256" key="1">
    <source>
        <dbReference type="SAM" id="MobiDB-lite"/>
    </source>
</evidence>
<dbReference type="AlphaFoldDB" id="A0A1M5DMC4"/>
<dbReference type="STRING" id="1206085.SAMN05443575_0629"/>
<proteinExistence type="predicted"/>
<protein>
    <submittedName>
        <fullName evidence="2">Uncharacterized protein</fullName>
    </submittedName>
</protein>
<organism evidence="2 3">
    <name type="scientific">Jatrophihabitans endophyticus</name>
    <dbReference type="NCBI Taxonomy" id="1206085"/>
    <lineage>
        <taxon>Bacteria</taxon>
        <taxon>Bacillati</taxon>
        <taxon>Actinomycetota</taxon>
        <taxon>Actinomycetes</taxon>
        <taxon>Jatrophihabitantales</taxon>
        <taxon>Jatrophihabitantaceae</taxon>
        <taxon>Jatrophihabitans</taxon>
    </lineage>
</organism>
<sequence>MARTWGRPSSRTTSVRWSTDLRGTAELPEGSVVSGEQLTTEPGPAGSGPAPGLRRGVPPPRVAPGCAGEMIARGRVSAQVAGAKRFAVPGRGVTGYGRSHSCCRVLGAGGGGSPEPSASTGSRRWSCGARRRGFTGSACDAGSHGRLRRISMTQQLRCVQCNGDMRDLRPMFPRSHSAFGDAADDPPRAVASRCPALGPQSRGSSPVTVRCSATCCGVRCVCCEEDSSRSNASAAADLVALHQDALGLADDVAEGRCDAQVLLHAAGVDGQLLVTSVAVLSVAAWRQGPSPIQTGPRSTRFTSSSLAAAVRAPRRSHPGSVSHPCASG</sequence>
<accession>A0A1M5DMC4</accession>
<keyword evidence="3" id="KW-1185">Reference proteome</keyword>
<reference evidence="3" key="1">
    <citation type="submission" date="2016-11" db="EMBL/GenBank/DDBJ databases">
        <authorList>
            <person name="Varghese N."/>
            <person name="Submissions S."/>
        </authorList>
    </citation>
    <scope>NUCLEOTIDE SEQUENCE [LARGE SCALE GENOMIC DNA]</scope>
    <source>
        <strain evidence="3">DSM 45627</strain>
    </source>
</reference>
<evidence type="ECO:0000313" key="3">
    <source>
        <dbReference type="Proteomes" id="UP000186132"/>
    </source>
</evidence>
<dbReference type="Proteomes" id="UP000186132">
    <property type="component" value="Unassembled WGS sequence"/>
</dbReference>
<feature type="compositionally biased region" description="Low complexity" evidence="1">
    <location>
        <begin position="42"/>
        <end position="56"/>
    </location>
</feature>
<feature type="compositionally biased region" description="Polar residues" evidence="1">
    <location>
        <begin position="7"/>
        <end position="17"/>
    </location>
</feature>
<name>A0A1M5DMC4_9ACTN</name>
<gene>
    <name evidence="2" type="ORF">SAMN05443575_0629</name>
</gene>
<evidence type="ECO:0000313" key="2">
    <source>
        <dbReference type="EMBL" id="SHF68100.1"/>
    </source>
</evidence>